<feature type="region of interest" description="Disordered" evidence="1">
    <location>
        <begin position="85"/>
        <end position="116"/>
    </location>
</feature>
<proteinExistence type="predicted"/>
<feature type="region of interest" description="Disordered" evidence="1">
    <location>
        <begin position="1"/>
        <end position="56"/>
    </location>
</feature>
<reference evidence="2 3" key="1">
    <citation type="journal article" date="2018" name="IMA Fungus">
        <title>IMA Genome-F 9: Draft genome sequence of Annulohypoxylon stygium, Aspergillus mulundensis, Berkeleyomyces basicola (syn. Thielaviopsis basicola), Ceratocystis smalleyi, two Cercospora beticola strains, Coleophoma cylindrospora, Fusarium fracticaudum, Phialophora cf. hyalina, and Morchella septimelata.</title>
        <authorList>
            <person name="Wingfield B.D."/>
            <person name="Bills G.F."/>
            <person name="Dong Y."/>
            <person name="Huang W."/>
            <person name="Nel W.J."/>
            <person name="Swalarsk-Parry B.S."/>
            <person name="Vaghefi N."/>
            <person name="Wilken P.M."/>
            <person name="An Z."/>
            <person name="de Beer Z.W."/>
            <person name="De Vos L."/>
            <person name="Chen L."/>
            <person name="Duong T.A."/>
            <person name="Gao Y."/>
            <person name="Hammerbacher A."/>
            <person name="Kikkert J.R."/>
            <person name="Li Y."/>
            <person name="Li H."/>
            <person name="Li K."/>
            <person name="Li Q."/>
            <person name="Liu X."/>
            <person name="Ma X."/>
            <person name="Naidoo K."/>
            <person name="Pethybridge S.J."/>
            <person name="Sun J."/>
            <person name="Steenkamp E.T."/>
            <person name="van der Nest M.A."/>
            <person name="van Wyk S."/>
            <person name="Wingfield M.J."/>
            <person name="Xiong C."/>
            <person name="Yue Q."/>
            <person name="Zhang X."/>
        </authorList>
    </citation>
    <scope>NUCLEOTIDE SEQUENCE [LARGE SCALE GENOMIC DNA]</scope>
    <source>
        <strain evidence="2 3">BP5796</strain>
    </source>
</reference>
<dbReference type="AlphaFoldDB" id="A0A3D8RPD9"/>
<comment type="caution">
    <text evidence="2">The sequence shown here is derived from an EMBL/GenBank/DDBJ whole genome shotgun (WGS) entry which is preliminary data.</text>
</comment>
<evidence type="ECO:0000313" key="3">
    <source>
        <dbReference type="Proteomes" id="UP000256328"/>
    </source>
</evidence>
<organism evidence="2 3">
    <name type="scientific">Coleophoma crateriformis</name>
    <dbReference type="NCBI Taxonomy" id="565419"/>
    <lineage>
        <taxon>Eukaryota</taxon>
        <taxon>Fungi</taxon>
        <taxon>Dikarya</taxon>
        <taxon>Ascomycota</taxon>
        <taxon>Pezizomycotina</taxon>
        <taxon>Leotiomycetes</taxon>
        <taxon>Helotiales</taxon>
        <taxon>Dermateaceae</taxon>
        <taxon>Coleophoma</taxon>
    </lineage>
</organism>
<accession>A0A3D8RPD9</accession>
<feature type="compositionally biased region" description="Basic and acidic residues" evidence="1">
    <location>
        <begin position="105"/>
        <end position="116"/>
    </location>
</feature>
<evidence type="ECO:0000313" key="2">
    <source>
        <dbReference type="EMBL" id="RDW75820.1"/>
    </source>
</evidence>
<feature type="compositionally biased region" description="Polar residues" evidence="1">
    <location>
        <begin position="29"/>
        <end position="51"/>
    </location>
</feature>
<evidence type="ECO:0000256" key="1">
    <source>
        <dbReference type="SAM" id="MobiDB-lite"/>
    </source>
</evidence>
<keyword evidence="3" id="KW-1185">Reference proteome</keyword>
<sequence length="116" mass="13047">MSHQNYAERPAIIHSRNSSASSRSSANSYTQQFDRSSMGTGNHSSTGSLTTECYRVPNDRQKEIEATTRVNHYGKSVTVINHRQGGYEVAAPRTAMATQSNYYSPRRDDRQTRRSS</sequence>
<protein>
    <submittedName>
        <fullName evidence="2">Uncharacterized protein</fullName>
    </submittedName>
</protein>
<dbReference type="Proteomes" id="UP000256328">
    <property type="component" value="Unassembled WGS sequence"/>
</dbReference>
<name>A0A3D8RPD9_9HELO</name>
<feature type="compositionally biased region" description="Low complexity" evidence="1">
    <location>
        <begin position="15"/>
        <end position="28"/>
    </location>
</feature>
<gene>
    <name evidence="2" type="ORF">BP5796_06641</name>
</gene>
<dbReference type="OrthoDB" id="10336383at2759"/>
<dbReference type="EMBL" id="PDLN01000009">
    <property type="protein sequence ID" value="RDW75820.1"/>
    <property type="molecule type" value="Genomic_DNA"/>
</dbReference>